<evidence type="ECO:0000256" key="1">
    <source>
        <dbReference type="SAM" id="MobiDB-lite"/>
    </source>
</evidence>
<feature type="compositionally biased region" description="Basic and acidic residues" evidence="1">
    <location>
        <begin position="1"/>
        <end position="11"/>
    </location>
</feature>
<dbReference type="AlphaFoldDB" id="A0A9N9QCU4"/>
<comment type="caution">
    <text evidence="2">The sequence shown here is derived from an EMBL/GenBank/DDBJ whole genome shotgun (WGS) entry which is preliminary data.</text>
</comment>
<sequence length="64" mass="7486">MVQREKVRKEGQSGAARPNRQPTATHFDGDRRDGRYVTVPSPYVFYAFQKNPKANSCRLIRYRI</sequence>
<organism evidence="2 3">
    <name type="scientific">Hymenoscyphus albidus</name>
    <dbReference type="NCBI Taxonomy" id="595503"/>
    <lineage>
        <taxon>Eukaryota</taxon>
        <taxon>Fungi</taxon>
        <taxon>Dikarya</taxon>
        <taxon>Ascomycota</taxon>
        <taxon>Pezizomycotina</taxon>
        <taxon>Leotiomycetes</taxon>
        <taxon>Helotiales</taxon>
        <taxon>Helotiaceae</taxon>
        <taxon>Hymenoscyphus</taxon>
    </lineage>
</organism>
<gene>
    <name evidence="2" type="ORF">HYALB_00002893</name>
</gene>
<proteinExistence type="predicted"/>
<feature type="region of interest" description="Disordered" evidence="1">
    <location>
        <begin position="1"/>
        <end position="34"/>
    </location>
</feature>
<dbReference type="Proteomes" id="UP000701801">
    <property type="component" value="Unassembled WGS sequence"/>
</dbReference>
<evidence type="ECO:0000313" key="2">
    <source>
        <dbReference type="EMBL" id="CAG8982877.1"/>
    </source>
</evidence>
<accession>A0A9N9QCU4</accession>
<keyword evidence="3" id="KW-1185">Reference proteome</keyword>
<name>A0A9N9QCU4_9HELO</name>
<protein>
    <submittedName>
        <fullName evidence="2">Uncharacterized protein</fullName>
    </submittedName>
</protein>
<evidence type="ECO:0000313" key="3">
    <source>
        <dbReference type="Proteomes" id="UP000701801"/>
    </source>
</evidence>
<dbReference type="EMBL" id="CAJVRM010000695">
    <property type="protein sequence ID" value="CAG8982877.1"/>
    <property type="molecule type" value="Genomic_DNA"/>
</dbReference>
<reference evidence="2" key="1">
    <citation type="submission" date="2021-07" db="EMBL/GenBank/DDBJ databases">
        <authorList>
            <person name="Durling M."/>
        </authorList>
    </citation>
    <scope>NUCLEOTIDE SEQUENCE</scope>
</reference>